<comment type="caution">
    <text evidence="2">The sequence shown here is derived from an EMBL/GenBank/DDBJ whole genome shotgun (WGS) entry which is preliminary data.</text>
</comment>
<accession>A0AAJ0FNS4</accession>
<evidence type="ECO:0000256" key="1">
    <source>
        <dbReference type="SAM" id="MobiDB-lite"/>
    </source>
</evidence>
<evidence type="ECO:0008006" key="4">
    <source>
        <dbReference type="Google" id="ProtNLM"/>
    </source>
</evidence>
<dbReference type="RefSeq" id="XP_060283673.1">
    <property type="nucleotide sequence ID" value="XM_060427880.1"/>
</dbReference>
<feature type="region of interest" description="Disordered" evidence="1">
    <location>
        <begin position="67"/>
        <end position="271"/>
    </location>
</feature>
<organism evidence="2 3">
    <name type="scientific">Phialemonium atrogriseum</name>
    <dbReference type="NCBI Taxonomy" id="1093897"/>
    <lineage>
        <taxon>Eukaryota</taxon>
        <taxon>Fungi</taxon>
        <taxon>Dikarya</taxon>
        <taxon>Ascomycota</taxon>
        <taxon>Pezizomycotina</taxon>
        <taxon>Sordariomycetes</taxon>
        <taxon>Sordariomycetidae</taxon>
        <taxon>Cephalothecales</taxon>
        <taxon>Cephalothecaceae</taxon>
        <taxon>Phialemonium</taxon>
    </lineage>
</organism>
<feature type="compositionally biased region" description="Acidic residues" evidence="1">
    <location>
        <begin position="371"/>
        <end position="390"/>
    </location>
</feature>
<dbReference type="InterPro" id="IPR037647">
    <property type="entry name" value="HIRIP3"/>
</dbReference>
<dbReference type="AlphaFoldDB" id="A0AAJ0FNS4"/>
<keyword evidence="3" id="KW-1185">Reference proteome</keyword>
<feature type="compositionally biased region" description="Low complexity" evidence="1">
    <location>
        <begin position="79"/>
        <end position="88"/>
    </location>
</feature>
<proteinExistence type="predicted"/>
<dbReference type="GeneID" id="85311067"/>
<dbReference type="GO" id="GO:0005634">
    <property type="term" value="C:nucleus"/>
    <property type="evidence" value="ECO:0007669"/>
    <property type="project" value="TreeGrafter"/>
</dbReference>
<sequence>MAPRTPAAKVLEAELASTVRDIYHSDARDQLSVNLVRQRVETKLGLEKDFFKDGNWKAKSKQLIKDTVDKLESEPPPSSQVSAPPASEIKSGSGAKRASPEEVTKPATKRQRTESAVAKSSESELSELSDASEVSKRPAKKQLVARAKVSRRVVESDSDEDEEGDTSDEASEVEEKPKKAKPAPKSPAPKKVSKKKDVVPSDSESPLSELDEEDQKPDKAPVGGDDSSESEVLDESPKRKRKSKEASAGKERAKPRRSSGAKPAPELSADEAEIKKLQGQLVKCGVRKIWAFELKKYGDDSRAKIRHLRGMLKDVGMDGRFSEARAREIKERRELLADLEAVNEMNENWGAGGGRASRSRAAKPARLPKYDEDEGEGAGNDEQDDDDDENSAVKARARGSAKYRADMAFLGDESESD</sequence>
<gene>
    <name evidence="2" type="ORF">QBC33DRAFT_538393</name>
</gene>
<reference evidence="2" key="1">
    <citation type="submission" date="2023-06" db="EMBL/GenBank/DDBJ databases">
        <title>Genome-scale phylogeny and comparative genomics of the fungal order Sordariales.</title>
        <authorList>
            <consortium name="Lawrence Berkeley National Laboratory"/>
            <person name="Hensen N."/>
            <person name="Bonometti L."/>
            <person name="Westerberg I."/>
            <person name="Brannstrom I.O."/>
            <person name="Guillou S."/>
            <person name="Cros-Aarteil S."/>
            <person name="Calhoun S."/>
            <person name="Haridas S."/>
            <person name="Kuo A."/>
            <person name="Mondo S."/>
            <person name="Pangilinan J."/>
            <person name="Riley R."/>
            <person name="Labutti K."/>
            <person name="Andreopoulos B."/>
            <person name="Lipzen A."/>
            <person name="Chen C."/>
            <person name="Yanf M."/>
            <person name="Daum C."/>
            <person name="Ng V."/>
            <person name="Clum A."/>
            <person name="Steindorff A."/>
            <person name="Ohm R."/>
            <person name="Martin F."/>
            <person name="Silar P."/>
            <person name="Natvig D."/>
            <person name="Lalanne C."/>
            <person name="Gautier V."/>
            <person name="Ament-Velasquez S.L."/>
            <person name="Kruys A."/>
            <person name="Hutchinson M.I."/>
            <person name="Powell A.J."/>
            <person name="Barry K."/>
            <person name="Miller A.N."/>
            <person name="Grigoriev I.V."/>
            <person name="Debuchy R."/>
            <person name="Gladieux P."/>
            <person name="Thoren M.H."/>
            <person name="Johannesson H."/>
        </authorList>
    </citation>
    <scope>NUCLEOTIDE SEQUENCE</scope>
    <source>
        <strain evidence="2">8032-3</strain>
    </source>
</reference>
<evidence type="ECO:0000313" key="2">
    <source>
        <dbReference type="EMBL" id="KAK1767460.1"/>
    </source>
</evidence>
<feature type="region of interest" description="Disordered" evidence="1">
    <location>
        <begin position="346"/>
        <end position="417"/>
    </location>
</feature>
<protein>
    <recommendedName>
        <fullName evidence="4">Transcriptional regulator</fullName>
    </recommendedName>
</protein>
<dbReference type="Proteomes" id="UP001244011">
    <property type="component" value="Unassembled WGS sequence"/>
</dbReference>
<evidence type="ECO:0000313" key="3">
    <source>
        <dbReference type="Proteomes" id="UP001244011"/>
    </source>
</evidence>
<feature type="compositionally biased region" description="Acidic residues" evidence="1">
    <location>
        <begin position="156"/>
        <end position="172"/>
    </location>
</feature>
<dbReference type="PANTHER" id="PTHR15410:SF2">
    <property type="entry name" value="HIRA-INTERACTING PROTEIN 3"/>
    <property type="match status" value="1"/>
</dbReference>
<dbReference type="PANTHER" id="PTHR15410">
    <property type="entry name" value="HIRA-INTERACTING PROTEIN 3"/>
    <property type="match status" value="1"/>
</dbReference>
<dbReference type="EMBL" id="MU839008">
    <property type="protein sequence ID" value="KAK1767460.1"/>
    <property type="molecule type" value="Genomic_DNA"/>
</dbReference>
<name>A0AAJ0FNS4_9PEZI</name>